<evidence type="ECO:0000313" key="4">
    <source>
        <dbReference type="Proteomes" id="UP000565579"/>
    </source>
</evidence>
<evidence type="ECO:0000313" key="3">
    <source>
        <dbReference type="EMBL" id="MBB6555805.1"/>
    </source>
</evidence>
<organism evidence="3 4">
    <name type="scientific">Nonomuraea rubra</name>
    <dbReference type="NCBI Taxonomy" id="46180"/>
    <lineage>
        <taxon>Bacteria</taxon>
        <taxon>Bacillati</taxon>
        <taxon>Actinomycetota</taxon>
        <taxon>Actinomycetes</taxon>
        <taxon>Streptosporangiales</taxon>
        <taxon>Streptosporangiaceae</taxon>
        <taxon>Nonomuraea</taxon>
    </lineage>
</organism>
<comment type="caution">
    <text evidence="3">The sequence shown here is derived from an EMBL/GenBank/DDBJ whole genome shotgun (WGS) entry which is preliminary data.</text>
</comment>
<dbReference type="EMBL" id="JACHMI010000001">
    <property type="protein sequence ID" value="MBB6555805.1"/>
    <property type="molecule type" value="Genomic_DNA"/>
</dbReference>
<protein>
    <recommendedName>
        <fullName evidence="5">DUF4245 domain-containing protein</fullName>
    </recommendedName>
</protein>
<dbReference type="Proteomes" id="UP000565579">
    <property type="component" value="Unassembled WGS sequence"/>
</dbReference>
<dbReference type="RefSeq" id="WP_185110326.1">
    <property type="nucleotide sequence ID" value="NZ_BAAAXY010000028.1"/>
</dbReference>
<proteinExistence type="predicted"/>
<keyword evidence="4" id="KW-1185">Reference proteome</keyword>
<accession>A0A7X0P5V0</accession>
<evidence type="ECO:0000256" key="2">
    <source>
        <dbReference type="SAM" id="Phobius"/>
    </source>
</evidence>
<reference evidence="3 4" key="1">
    <citation type="submission" date="2020-08" db="EMBL/GenBank/DDBJ databases">
        <title>Sequencing the genomes of 1000 actinobacteria strains.</title>
        <authorList>
            <person name="Klenk H.-P."/>
        </authorList>
    </citation>
    <scope>NUCLEOTIDE SEQUENCE [LARGE SCALE GENOMIC DNA]</scope>
    <source>
        <strain evidence="3 4">DSM 43768</strain>
    </source>
</reference>
<feature type="region of interest" description="Disordered" evidence="1">
    <location>
        <begin position="43"/>
        <end position="76"/>
    </location>
</feature>
<gene>
    <name evidence="3" type="ORF">HD593_010600</name>
</gene>
<keyword evidence="2" id="KW-0812">Transmembrane</keyword>
<keyword evidence="2" id="KW-0472">Membrane</keyword>
<keyword evidence="2" id="KW-1133">Transmembrane helix</keyword>
<evidence type="ECO:0000256" key="1">
    <source>
        <dbReference type="SAM" id="MobiDB-lite"/>
    </source>
</evidence>
<dbReference type="AlphaFoldDB" id="A0A7X0P5V0"/>
<sequence length="205" mass="21007">MIPEGHEIGQGWRAALAALALGVTALVIYGLFSSGFGRLPRAAVPTPEPAPSQAEPAPLAEPDRPAAAGAGQPSPVRASGSGALWVVSGGFWLTYLPDGLARSGGEVTASAARARFGSASRFVEVQVEHGTVATDWGAYRKRITVLDARATTVRGRPAVAGRHPGGGRLIAWLERPGTGAWIRVSDSLSSELVAIAASVKAPVGD</sequence>
<feature type="transmembrane region" description="Helical" evidence="2">
    <location>
        <begin position="12"/>
        <end position="32"/>
    </location>
</feature>
<name>A0A7X0P5V0_9ACTN</name>
<feature type="compositionally biased region" description="Low complexity" evidence="1">
    <location>
        <begin position="51"/>
        <end position="60"/>
    </location>
</feature>
<evidence type="ECO:0008006" key="5">
    <source>
        <dbReference type="Google" id="ProtNLM"/>
    </source>
</evidence>